<sequence>MEEVRKVGRYLIENAEKIIRDITKKALVNVDIPVTEEMLEHSIQQNVEFLMLIANSFEETEEAAEAELIKWSKQVGEQQAALFSQFSTILKPFAKNRLMYLECITQISIDHGLSVENVVKINNRINYLMDVSLMETISAYEVYRDSLMEERQKEINELSAPIVPIQAGIAVLPLIGMIDSYRFQYVINHLVPLIPSRSIDHLIIDFSGILTIDSEVAEQIFILHSVLQLLGIHVLFSGIRPNLSMEVVRAGIDFSSFHTFGSVKQAIDSLK</sequence>
<name>A0A544T2V0_9BACI</name>
<dbReference type="RefSeq" id="WP_142539561.1">
    <property type="nucleotide sequence ID" value="NZ_BMIE01000001.1"/>
</dbReference>
<dbReference type="Proteomes" id="UP000317316">
    <property type="component" value="Unassembled WGS sequence"/>
</dbReference>
<dbReference type="SUPFAM" id="SSF52091">
    <property type="entry name" value="SpoIIaa-like"/>
    <property type="match status" value="1"/>
</dbReference>
<protein>
    <submittedName>
        <fullName evidence="2">STAS domain-containing protein</fullName>
    </submittedName>
</protein>
<dbReference type="PROSITE" id="PS50801">
    <property type="entry name" value="STAS"/>
    <property type="match status" value="1"/>
</dbReference>
<dbReference type="EMBL" id="VDGH01000008">
    <property type="protein sequence ID" value="TQR11777.1"/>
    <property type="molecule type" value="Genomic_DNA"/>
</dbReference>
<proteinExistence type="predicted"/>
<dbReference type="PANTHER" id="PTHR33745">
    <property type="entry name" value="RSBT ANTAGONIST PROTEIN RSBS-RELATED"/>
    <property type="match status" value="1"/>
</dbReference>
<dbReference type="AlphaFoldDB" id="A0A544T2V0"/>
<reference evidence="2 3" key="1">
    <citation type="submission" date="2019-05" db="EMBL/GenBank/DDBJ databases">
        <title>Psychrobacillus vulpis sp. nov., a new species isolated from feces of a red fox that inhabits in The Tablas de Daimiel Natural Park, Albacete, Spain.</title>
        <authorList>
            <person name="Rodriguez M."/>
            <person name="Reina J.C."/>
            <person name="Bejar V."/>
            <person name="Llamas I."/>
        </authorList>
    </citation>
    <scope>NUCLEOTIDE SEQUENCE [LARGE SCALE GENOMIC DNA]</scope>
    <source>
        <strain evidence="2 3">NEAU-3TGS17</strain>
    </source>
</reference>
<dbReference type="CDD" id="cd07041">
    <property type="entry name" value="STAS_RsbR_RsbS_like"/>
    <property type="match status" value="1"/>
</dbReference>
<accession>A0A544T2V0</accession>
<feature type="domain" description="STAS" evidence="1">
    <location>
        <begin position="159"/>
        <end position="270"/>
    </location>
</feature>
<dbReference type="InterPro" id="IPR051932">
    <property type="entry name" value="Bact_StressResp_Reg"/>
</dbReference>
<comment type="caution">
    <text evidence="2">The sequence shown here is derived from an EMBL/GenBank/DDBJ whole genome shotgun (WGS) entry which is preliminary data.</text>
</comment>
<dbReference type="OrthoDB" id="2677458at2"/>
<dbReference type="Pfam" id="PF01740">
    <property type="entry name" value="STAS"/>
    <property type="match status" value="1"/>
</dbReference>
<dbReference type="InterPro" id="IPR036513">
    <property type="entry name" value="STAS_dom_sf"/>
</dbReference>
<evidence type="ECO:0000259" key="1">
    <source>
        <dbReference type="PROSITE" id="PS50801"/>
    </source>
</evidence>
<dbReference type="InterPro" id="IPR002645">
    <property type="entry name" value="STAS_dom"/>
</dbReference>
<organism evidence="2 3">
    <name type="scientific">Psychrobacillus lasiicapitis</name>
    <dbReference type="NCBI Taxonomy" id="1636719"/>
    <lineage>
        <taxon>Bacteria</taxon>
        <taxon>Bacillati</taxon>
        <taxon>Bacillota</taxon>
        <taxon>Bacilli</taxon>
        <taxon>Bacillales</taxon>
        <taxon>Bacillaceae</taxon>
        <taxon>Psychrobacillus</taxon>
    </lineage>
</organism>
<gene>
    <name evidence="2" type="ORF">FG382_14260</name>
</gene>
<dbReference type="PANTHER" id="PTHR33745:SF8">
    <property type="entry name" value="BLUE-LIGHT PHOTORECEPTOR"/>
    <property type="match status" value="1"/>
</dbReference>
<dbReference type="Gene3D" id="3.30.750.24">
    <property type="entry name" value="STAS domain"/>
    <property type="match status" value="1"/>
</dbReference>
<evidence type="ECO:0000313" key="3">
    <source>
        <dbReference type="Proteomes" id="UP000317316"/>
    </source>
</evidence>
<evidence type="ECO:0000313" key="2">
    <source>
        <dbReference type="EMBL" id="TQR11777.1"/>
    </source>
</evidence>
<keyword evidence="3" id="KW-1185">Reference proteome</keyword>